<sequence length="171" mass="18103">MNTRSLDLVCFLVLFCFPAYRVCAATARQSHKGVRGGRSERSGRQLQSQLQSKGKGGSGGGGGSNELIELEVCETDPEAAIEEIRNNGFASLGDQNCYLDPIGACPGGCCRIGLYFACDITNFLPHLPCVCNENTQGTPIGVITMAQAFGANSTNTTARTGEVVSNLPFVF</sequence>
<feature type="compositionally biased region" description="Low complexity" evidence="1">
    <location>
        <begin position="44"/>
        <end position="53"/>
    </location>
</feature>
<feature type="chain" id="PRO_5040191780" evidence="2">
    <location>
        <begin position="25"/>
        <end position="171"/>
    </location>
</feature>
<protein>
    <submittedName>
        <fullName evidence="3">Uncharacterized protein</fullName>
    </submittedName>
</protein>
<keyword evidence="2" id="KW-0732">Signal</keyword>
<dbReference type="AlphaFoldDB" id="A0A9N8HXY4"/>
<evidence type="ECO:0000313" key="4">
    <source>
        <dbReference type="Proteomes" id="UP001153069"/>
    </source>
</evidence>
<keyword evidence="4" id="KW-1185">Reference proteome</keyword>
<reference evidence="3" key="1">
    <citation type="submission" date="2020-06" db="EMBL/GenBank/DDBJ databases">
        <authorList>
            <consortium name="Plant Systems Biology data submission"/>
        </authorList>
    </citation>
    <scope>NUCLEOTIDE SEQUENCE</scope>
    <source>
        <strain evidence="3">D6</strain>
    </source>
</reference>
<feature type="region of interest" description="Disordered" evidence="1">
    <location>
        <begin position="34"/>
        <end position="64"/>
    </location>
</feature>
<feature type="signal peptide" evidence="2">
    <location>
        <begin position="1"/>
        <end position="24"/>
    </location>
</feature>
<gene>
    <name evidence="3" type="ORF">SEMRO_1897_G304060.1</name>
</gene>
<comment type="caution">
    <text evidence="3">The sequence shown here is derived from an EMBL/GenBank/DDBJ whole genome shotgun (WGS) entry which is preliminary data.</text>
</comment>
<evidence type="ECO:0000313" key="3">
    <source>
        <dbReference type="EMBL" id="CAB9526828.1"/>
    </source>
</evidence>
<name>A0A9N8HXY4_9STRA</name>
<organism evidence="3 4">
    <name type="scientific">Seminavis robusta</name>
    <dbReference type="NCBI Taxonomy" id="568900"/>
    <lineage>
        <taxon>Eukaryota</taxon>
        <taxon>Sar</taxon>
        <taxon>Stramenopiles</taxon>
        <taxon>Ochrophyta</taxon>
        <taxon>Bacillariophyta</taxon>
        <taxon>Bacillariophyceae</taxon>
        <taxon>Bacillariophycidae</taxon>
        <taxon>Naviculales</taxon>
        <taxon>Naviculaceae</taxon>
        <taxon>Seminavis</taxon>
    </lineage>
</organism>
<dbReference type="Proteomes" id="UP001153069">
    <property type="component" value="Unassembled WGS sequence"/>
</dbReference>
<evidence type="ECO:0000256" key="2">
    <source>
        <dbReference type="SAM" id="SignalP"/>
    </source>
</evidence>
<evidence type="ECO:0000256" key="1">
    <source>
        <dbReference type="SAM" id="MobiDB-lite"/>
    </source>
</evidence>
<proteinExistence type="predicted"/>
<feature type="compositionally biased region" description="Gly residues" evidence="1">
    <location>
        <begin position="54"/>
        <end position="64"/>
    </location>
</feature>
<dbReference type="EMBL" id="CAICTM010001895">
    <property type="protein sequence ID" value="CAB9526828.1"/>
    <property type="molecule type" value="Genomic_DNA"/>
</dbReference>
<accession>A0A9N8HXY4</accession>